<dbReference type="AlphaFoldDB" id="A0A9N7V4P7"/>
<accession>A0A9N7V4P7</accession>
<name>A0A9N7V4P7_PLEPL</name>
<protein>
    <submittedName>
        <fullName evidence="1">Uncharacterized protein</fullName>
    </submittedName>
</protein>
<gene>
    <name evidence="1" type="ORF">PLEPLA_LOCUS30502</name>
</gene>
<sequence length="83" mass="9491">MFQDVARYPKPDSIAVIQAGDDKGTDRRRSICCQSRRLESTPRMKIDSWAVSEVSVLSSTAREYAMKSFPFPTSCCWRFAARH</sequence>
<evidence type="ECO:0000313" key="1">
    <source>
        <dbReference type="EMBL" id="CAB1442783.1"/>
    </source>
</evidence>
<comment type="caution">
    <text evidence="1">The sequence shown here is derived from an EMBL/GenBank/DDBJ whole genome shotgun (WGS) entry which is preliminary data.</text>
</comment>
<evidence type="ECO:0000313" key="2">
    <source>
        <dbReference type="Proteomes" id="UP001153269"/>
    </source>
</evidence>
<keyword evidence="2" id="KW-1185">Reference proteome</keyword>
<dbReference type="EMBL" id="CADEAL010002922">
    <property type="protein sequence ID" value="CAB1442783.1"/>
    <property type="molecule type" value="Genomic_DNA"/>
</dbReference>
<reference evidence="1" key="1">
    <citation type="submission" date="2020-03" db="EMBL/GenBank/DDBJ databases">
        <authorList>
            <person name="Weist P."/>
        </authorList>
    </citation>
    <scope>NUCLEOTIDE SEQUENCE</scope>
</reference>
<proteinExistence type="predicted"/>
<dbReference type="Proteomes" id="UP001153269">
    <property type="component" value="Unassembled WGS sequence"/>
</dbReference>
<organism evidence="1 2">
    <name type="scientific">Pleuronectes platessa</name>
    <name type="common">European plaice</name>
    <dbReference type="NCBI Taxonomy" id="8262"/>
    <lineage>
        <taxon>Eukaryota</taxon>
        <taxon>Metazoa</taxon>
        <taxon>Chordata</taxon>
        <taxon>Craniata</taxon>
        <taxon>Vertebrata</taxon>
        <taxon>Euteleostomi</taxon>
        <taxon>Actinopterygii</taxon>
        <taxon>Neopterygii</taxon>
        <taxon>Teleostei</taxon>
        <taxon>Neoteleostei</taxon>
        <taxon>Acanthomorphata</taxon>
        <taxon>Carangaria</taxon>
        <taxon>Pleuronectiformes</taxon>
        <taxon>Pleuronectoidei</taxon>
        <taxon>Pleuronectidae</taxon>
        <taxon>Pleuronectes</taxon>
    </lineage>
</organism>